<evidence type="ECO:0000256" key="1">
    <source>
        <dbReference type="ARBA" id="ARBA00004123"/>
    </source>
</evidence>
<accession>W3XDT9</accession>
<dbReference type="HOGENOM" id="CLU_012331_1_0_1"/>
<dbReference type="Gene3D" id="4.10.240.10">
    <property type="entry name" value="Zn(2)-C6 fungal-type DNA-binding domain"/>
    <property type="match status" value="1"/>
</dbReference>
<dbReference type="PANTHER" id="PTHR47782:SF12">
    <property type="entry name" value="ZN(II)2CYS6 TRANSCRIPTION FACTOR (EUROFUNG)"/>
    <property type="match status" value="1"/>
</dbReference>
<keyword evidence="8" id="KW-0472">Membrane</keyword>
<dbReference type="GO" id="GO:0006351">
    <property type="term" value="P:DNA-templated transcription"/>
    <property type="evidence" value="ECO:0007669"/>
    <property type="project" value="InterPro"/>
</dbReference>
<dbReference type="InterPro" id="IPR001138">
    <property type="entry name" value="Zn2Cys6_DnaBD"/>
</dbReference>
<evidence type="ECO:0000256" key="8">
    <source>
        <dbReference type="SAM" id="Phobius"/>
    </source>
</evidence>
<sequence>MLPNVRSPRNRAAREPQRIRTGPRMMVACINCKERKLRCDNQIPACANCQRFNLTCLVEDPITKRQQPRNYIEILENRNALLEGLLQQARPELTQDQLAHTDLPDCAIERTPAPSSSYLQSEVEAASQPDTTQALDDDTIINELASKVGMLEMNVAGREPHYLGSSSAFAFSRAIGSSLLLQGLQKLPDGNRQQPTSRPPHEDDFNFLPCLLPDYGDGIALSNAYFRSIHPQYPFLDKATFKVWESEVLKPDQEFSSQNPDALYFVYMVYAVGALLVPRLGYSSELLYKSSQLYVDFVLQKDNLYSIQALLCSAMYSLRSTTGPSLWKLSGLALRQCIELGYHRNAKRVGSSTDPLQLELRKRAFWCAFTIDCSMAITLGRPLGIPHQEIDVEYPIDVNESSVTSQGVIESPRNSCSDPATSMSVAIHVFRLRRLWAAIHTSLFSDTALIQTPRLSYDAQVQKLRSELESWRSSAPPVANQDQALSLFGQEDWYEVNYSYSLLLLHRRQLTSRKKEIPNQVILECLQAAENICSRYRRQYVGGSVGYTWGAIHFLFLAGLTYLHCLWISPAARASRRHDTVSSTCTDCTMVLVVMAERWAGASPYRDIFETLSKRTMTMMINSDVTRSAADGSLGGMAQDPWVLTQSVMDLSTDSIGTTYEIEQTWWAAIFGESTADSLF</sequence>
<dbReference type="SUPFAM" id="SSF57701">
    <property type="entry name" value="Zn2/Cys6 DNA-binding domain"/>
    <property type="match status" value="1"/>
</dbReference>
<evidence type="ECO:0000256" key="7">
    <source>
        <dbReference type="ARBA" id="ARBA00023242"/>
    </source>
</evidence>
<dbReference type="SMART" id="SM00066">
    <property type="entry name" value="GAL4"/>
    <property type="match status" value="1"/>
</dbReference>
<dbReference type="InterPro" id="IPR036864">
    <property type="entry name" value="Zn2-C6_fun-type_DNA-bd_sf"/>
</dbReference>
<name>W3XDT9_PESFW</name>
<organism evidence="10 11">
    <name type="scientific">Pestalotiopsis fici (strain W106-1 / CGMCC3.15140)</name>
    <dbReference type="NCBI Taxonomy" id="1229662"/>
    <lineage>
        <taxon>Eukaryota</taxon>
        <taxon>Fungi</taxon>
        <taxon>Dikarya</taxon>
        <taxon>Ascomycota</taxon>
        <taxon>Pezizomycotina</taxon>
        <taxon>Sordariomycetes</taxon>
        <taxon>Xylariomycetidae</taxon>
        <taxon>Amphisphaeriales</taxon>
        <taxon>Sporocadaceae</taxon>
        <taxon>Pestalotiopsis</taxon>
    </lineage>
</organism>
<dbReference type="EMBL" id="KI912110">
    <property type="protein sequence ID" value="ETS84238.1"/>
    <property type="molecule type" value="Genomic_DNA"/>
</dbReference>
<keyword evidence="3" id="KW-0862">Zinc</keyword>
<dbReference type="InterPro" id="IPR052202">
    <property type="entry name" value="Yeast_MetPath_Reg"/>
</dbReference>
<keyword evidence="8" id="KW-1133">Transmembrane helix</keyword>
<dbReference type="OrthoDB" id="189997at2759"/>
<evidence type="ECO:0000313" key="11">
    <source>
        <dbReference type="Proteomes" id="UP000030651"/>
    </source>
</evidence>
<keyword evidence="8" id="KW-0812">Transmembrane</keyword>
<feature type="domain" description="Zn(2)-C6 fungal-type" evidence="9">
    <location>
        <begin position="28"/>
        <end position="58"/>
    </location>
</feature>
<dbReference type="GO" id="GO:0043565">
    <property type="term" value="F:sequence-specific DNA binding"/>
    <property type="evidence" value="ECO:0007669"/>
    <property type="project" value="TreeGrafter"/>
</dbReference>
<protein>
    <recommendedName>
        <fullName evidence="9">Zn(2)-C6 fungal-type domain-containing protein</fullName>
    </recommendedName>
</protein>
<dbReference type="Pfam" id="PF04082">
    <property type="entry name" value="Fungal_trans"/>
    <property type="match status" value="1"/>
</dbReference>
<evidence type="ECO:0000256" key="5">
    <source>
        <dbReference type="ARBA" id="ARBA00023125"/>
    </source>
</evidence>
<evidence type="ECO:0000313" key="10">
    <source>
        <dbReference type="EMBL" id="ETS84238.1"/>
    </source>
</evidence>
<evidence type="ECO:0000259" key="9">
    <source>
        <dbReference type="PROSITE" id="PS50048"/>
    </source>
</evidence>
<keyword evidence="5" id="KW-0238">DNA-binding</keyword>
<dbReference type="GO" id="GO:0000981">
    <property type="term" value="F:DNA-binding transcription factor activity, RNA polymerase II-specific"/>
    <property type="evidence" value="ECO:0007669"/>
    <property type="project" value="InterPro"/>
</dbReference>
<dbReference type="AlphaFoldDB" id="W3XDT9"/>
<dbReference type="CDD" id="cd12148">
    <property type="entry name" value="fungal_TF_MHR"/>
    <property type="match status" value="1"/>
</dbReference>
<keyword evidence="11" id="KW-1185">Reference proteome</keyword>
<dbReference type="Proteomes" id="UP000030651">
    <property type="component" value="Unassembled WGS sequence"/>
</dbReference>
<dbReference type="OMA" id="CAYGMER"/>
<keyword evidence="6" id="KW-0804">Transcription</keyword>
<dbReference type="CDD" id="cd00067">
    <property type="entry name" value="GAL4"/>
    <property type="match status" value="1"/>
</dbReference>
<dbReference type="InParanoid" id="W3XDT9"/>
<dbReference type="RefSeq" id="XP_007829035.1">
    <property type="nucleotide sequence ID" value="XM_007830844.1"/>
</dbReference>
<dbReference type="InterPro" id="IPR007219">
    <property type="entry name" value="XnlR_reg_dom"/>
</dbReference>
<keyword evidence="2" id="KW-0479">Metal-binding</keyword>
<dbReference type="SMART" id="SM00906">
    <property type="entry name" value="Fungal_trans"/>
    <property type="match status" value="1"/>
</dbReference>
<reference evidence="11" key="1">
    <citation type="journal article" date="2015" name="BMC Genomics">
        <title>Genomic and transcriptomic analysis of the endophytic fungus Pestalotiopsis fici reveals its lifestyle and high potential for synthesis of natural products.</title>
        <authorList>
            <person name="Wang X."/>
            <person name="Zhang X."/>
            <person name="Liu L."/>
            <person name="Xiang M."/>
            <person name="Wang W."/>
            <person name="Sun X."/>
            <person name="Che Y."/>
            <person name="Guo L."/>
            <person name="Liu G."/>
            <person name="Guo L."/>
            <person name="Wang C."/>
            <person name="Yin W.B."/>
            <person name="Stadler M."/>
            <person name="Zhang X."/>
            <person name="Liu X."/>
        </authorList>
    </citation>
    <scope>NUCLEOTIDE SEQUENCE [LARGE SCALE GENOMIC DNA]</scope>
    <source>
        <strain evidence="11">W106-1 / CGMCC3.15140</strain>
    </source>
</reference>
<keyword evidence="4" id="KW-0805">Transcription regulation</keyword>
<dbReference type="Pfam" id="PF00172">
    <property type="entry name" value="Zn_clus"/>
    <property type="match status" value="1"/>
</dbReference>
<evidence type="ECO:0000256" key="3">
    <source>
        <dbReference type="ARBA" id="ARBA00022833"/>
    </source>
</evidence>
<keyword evidence="7" id="KW-0539">Nucleus</keyword>
<dbReference type="GeneID" id="19267276"/>
<dbReference type="GO" id="GO:0045944">
    <property type="term" value="P:positive regulation of transcription by RNA polymerase II"/>
    <property type="evidence" value="ECO:0007669"/>
    <property type="project" value="TreeGrafter"/>
</dbReference>
<feature type="transmembrane region" description="Helical" evidence="8">
    <location>
        <begin position="545"/>
        <end position="569"/>
    </location>
</feature>
<evidence type="ECO:0000256" key="4">
    <source>
        <dbReference type="ARBA" id="ARBA00023015"/>
    </source>
</evidence>
<dbReference type="PROSITE" id="PS50048">
    <property type="entry name" value="ZN2_CY6_FUNGAL_2"/>
    <property type="match status" value="1"/>
</dbReference>
<dbReference type="PANTHER" id="PTHR47782">
    <property type="entry name" value="ZN(II)2CYS6 TRANSCRIPTION FACTOR (EUROFUNG)-RELATED"/>
    <property type="match status" value="1"/>
</dbReference>
<comment type="subcellular location">
    <subcellularLocation>
        <location evidence="1">Nucleus</location>
    </subcellularLocation>
</comment>
<dbReference type="GO" id="GO:0005634">
    <property type="term" value="C:nucleus"/>
    <property type="evidence" value="ECO:0007669"/>
    <property type="project" value="UniProtKB-SubCell"/>
</dbReference>
<proteinExistence type="predicted"/>
<dbReference type="KEGG" id="pfy:PFICI_02263"/>
<dbReference type="PROSITE" id="PS00463">
    <property type="entry name" value="ZN2_CY6_FUNGAL_1"/>
    <property type="match status" value="1"/>
</dbReference>
<dbReference type="GO" id="GO:0008270">
    <property type="term" value="F:zinc ion binding"/>
    <property type="evidence" value="ECO:0007669"/>
    <property type="project" value="InterPro"/>
</dbReference>
<dbReference type="eggNOG" id="ENOG502SKAB">
    <property type="taxonomic scope" value="Eukaryota"/>
</dbReference>
<gene>
    <name evidence="10" type="ORF">PFICI_02263</name>
</gene>
<evidence type="ECO:0000256" key="2">
    <source>
        <dbReference type="ARBA" id="ARBA00022723"/>
    </source>
</evidence>
<evidence type="ECO:0000256" key="6">
    <source>
        <dbReference type="ARBA" id="ARBA00023163"/>
    </source>
</evidence>